<sequence length="129" mass="13577">MKIETAQPKRSDEPIWWALFSAGGVCFAVVLPGAILALAILPALGLTTGDSLSYARMADMVYHSLWGLAGLAFVAAAICLPLFHAAHRIHHGLHDLQLGGGLASKLLCYGLAALTSATGVWLLVKAWVS</sequence>
<dbReference type="PATRIC" id="fig|336831.14.peg.84"/>
<proteinExistence type="predicted"/>
<keyword evidence="7" id="KW-1185">Reference proteome</keyword>
<dbReference type="CDD" id="cd00547">
    <property type="entry name" value="QFR_TypeD_subunitD"/>
    <property type="match status" value="1"/>
</dbReference>
<feature type="transmembrane region" description="Helical" evidence="5">
    <location>
        <begin position="64"/>
        <end position="85"/>
    </location>
</feature>
<dbReference type="SUPFAM" id="SSF81343">
    <property type="entry name" value="Fumarate reductase respiratory complex transmembrane subunits"/>
    <property type="match status" value="1"/>
</dbReference>
<feature type="transmembrane region" description="Helical" evidence="5">
    <location>
        <begin position="106"/>
        <end position="124"/>
    </location>
</feature>
<protein>
    <submittedName>
        <fullName evidence="6">Fumarate reductase</fullName>
    </submittedName>
</protein>
<evidence type="ECO:0000313" key="7">
    <source>
        <dbReference type="Proteomes" id="UP000034228"/>
    </source>
</evidence>
<dbReference type="GO" id="GO:0016020">
    <property type="term" value="C:membrane"/>
    <property type="evidence" value="ECO:0007669"/>
    <property type="project" value="InterPro"/>
</dbReference>
<organism evidence="6 7">
    <name type="scientific">Arsukibacterium ikkense</name>
    <dbReference type="NCBI Taxonomy" id="336831"/>
    <lineage>
        <taxon>Bacteria</taxon>
        <taxon>Pseudomonadati</taxon>
        <taxon>Pseudomonadota</taxon>
        <taxon>Gammaproteobacteria</taxon>
        <taxon>Chromatiales</taxon>
        <taxon>Chromatiaceae</taxon>
        <taxon>Arsukibacterium</taxon>
    </lineage>
</organism>
<keyword evidence="4 5" id="KW-0472">Membrane</keyword>
<accession>A0A0M2V0S9</accession>
<evidence type="ECO:0000313" key="6">
    <source>
        <dbReference type="EMBL" id="KKO44477.1"/>
    </source>
</evidence>
<dbReference type="RefSeq" id="WP_046558655.1">
    <property type="nucleotide sequence ID" value="NZ_LAHO01000016.1"/>
</dbReference>
<dbReference type="NCBIfam" id="NF003977">
    <property type="entry name" value="PRK05470.1-1"/>
    <property type="match status" value="1"/>
</dbReference>
<dbReference type="Proteomes" id="UP000034228">
    <property type="component" value="Unassembled WGS sequence"/>
</dbReference>
<dbReference type="OrthoDB" id="9804636at2"/>
<dbReference type="EMBL" id="LAHO01000016">
    <property type="protein sequence ID" value="KKO44477.1"/>
    <property type="molecule type" value="Genomic_DNA"/>
</dbReference>
<comment type="caution">
    <text evidence="6">The sequence shown here is derived from an EMBL/GenBank/DDBJ whole genome shotgun (WGS) entry which is preliminary data.</text>
</comment>
<keyword evidence="3 5" id="KW-1133">Transmembrane helix</keyword>
<evidence type="ECO:0000256" key="2">
    <source>
        <dbReference type="ARBA" id="ARBA00022692"/>
    </source>
</evidence>
<evidence type="ECO:0000256" key="5">
    <source>
        <dbReference type="SAM" id="Phobius"/>
    </source>
</evidence>
<keyword evidence="2 5" id="KW-0812">Transmembrane</keyword>
<evidence type="ECO:0000256" key="4">
    <source>
        <dbReference type="ARBA" id="ARBA00023136"/>
    </source>
</evidence>
<reference evidence="6 7" key="1">
    <citation type="submission" date="2015-03" db="EMBL/GenBank/DDBJ databases">
        <title>Draft genome sequences of two protease-producing strains of Arsukibacterium isolated from two cold and alkaline environments.</title>
        <authorList>
            <person name="Lylloff J.E."/>
            <person name="Skov L.B."/>
            <person name="Jepsen M."/>
            <person name="Hallin P.F."/>
            <person name="Sorensen S.J."/>
            <person name="Stougaard P."/>
            <person name="Glaring M.A."/>
        </authorList>
    </citation>
    <scope>NUCLEOTIDE SEQUENCE [LARGE SCALE GENOMIC DNA]</scope>
    <source>
        <strain evidence="6 7">GCM72</strain>
    </source>
</reference>
<dbReference type="Gene3D" id="1.20.1300.10">
    <property type="entry name" value="Fumarate reductase/succinate dehydrogenase, transmembrane subunit"/>
    <property type="match status" value="1"/>
</dbReference>
<name>A0A0M2V0S9_9GAMM</name>
<feature type="transmembrane region" description="Helical" evidence="5">
    <location>
        <begin position="15"/>
        <end position="44"/>
    </location>
</feature>
<evidence type="ECO:0000256" key="1">
    <source>
        <dbReference type="ARBA" id="ARBA00022475"/>
    </source>
</evidence>
<evidence type="ECO:0000256" key="3">
    <source>
        <dbReference type="ARBA" id="ARBA00022989"/>
    </source>
</evidence>
<gene>
    <name evidence="6" type="ORF">WG68_15600</name>
</gene>
<dbReference type="InterPro" id="IPR003418">
    <property type="entry name" value="Fumarate_red_D"/>
</dbReference>
<dbReference type="GO" id="GO:0006106">
    <property type="term" value="P:fumarate metabolic process"/>
    <property type="evidence" value="ECO:0007669"/>
    <property type="project" value="InterPro"/>
</dbReference>
<dbReference type="AlphaFoldDB" id="A0A0M2V0S9"/>
<dbReference type="Pfam" id="PF02313">
    <property type="entry name" value="Fumarate_red_D"/>
    <property type="match status" value="1"/>
</dbReference>
<dbReference type="InterPro" id="IPR034804">
    <property type="entry name" value="SQR/QFR_C/D"/>
</dbReference>
<keyword evidence="1" id="KW-1003">Cell membrane</keyword>
<dbReference type="STRING" id="336831.WG68_15600"/>